<dbReference type="Proteomes" id="UP000620147">
    <property type="component" value="Unassembled WGS sequence"/>
</dbReference>
<keyword evidence="2" id="KW-0004">4Fe-4S</keyword>
<dbReference type="Pfam" id="PF04055">
    <property type="entry name" value="Radical_SAM"/>
    <property type="match status" value="1"/>
</dbReference>
<dbReference type="PROSITE" id="PS51918">
    <property type="entry name" value="RADICAL_SAM"/>
    <property type="match status" value="1"/>
</dbReference>
<dbReference type="Gene3D" id="3.80.30.10">
    <property type="entry name" value="pyruvate-formate lyase- activating enzyme"/>
    <property type="match status" value="1"/>
</dbReference>
<feature type="domain" description="Radical SAM core" evidence="8">
    <location>
        <begin position="7"/>
        <end position="230"/>
    </location>
</feature>
<accession>A0ABQ1E1P2</accession>
<proteinExistence type="predicted"/>
<dbReference type="EMBL" id="BLYJ01000026">
    <property type="protein sequence ID" value="GFO88803.1"/>
    <property type="molecule type" value="Genomic_DNA"/>
</dbReference>
<sequence>MAGMKWEWRLKTQSNQEGTGCLQCGSCVEACFSKALRLSGEIKTTEEIMEIVKKDRIYYHNSGGGMTVSGGEPLLQADFVRELFRKAKASGIHTALDTAGNVPYSEFEKVLDDTDLVLLDLKCMDSAQHQKYTGVPNERLLENAKKLLDSGIPIEIRTPVIVGINDSDENMIQMARFLKGYSNVTHVKLLPYHSMGIEKGIAVGNQVMTFQTPSEERIKELQQLIENNLK</sequence>
<dbReference type="CDD" id="cd01335">
    <property type="entry name" value="Radical_SAM"/>
    <property type="match status" value="1"/>
</dbReference>
<protein>
    <submittedName>
        <fullName evidence="9">Uncharacterized protein</fullName>
    </submittedName>
</protein>
<evidence type="ECO:0000256" key="4">
    <source>
        <dbReference type="ARBA" id="ARBA00022723"/>
    </source>
</evidence>
<name>A0ABQ1E1P2_9FIRM</name>
<keyword evidence="5" id="KW-0408">Iron</keyword>
<evidence type="ECO:0000256" key="3">
    <source>
        <dbReference type="ARBA" id="ARBA00022691"/>
    </source>
</evidence>
<dbReference type="PANTHER" id="PTHR30352">
    <property type="entry name" value="PYRUVATE FORMATE-LYASE-ACTIVATING ENZYME"/>
    <property type="match status" value="1"/>
</dbReference>
<keyword evidence="10" id="KW-1185">Reference proteome</keyword>
<dbReference type="InterPro" id="IPR058240">
    <property type="entry name" value="rSAM_sf"/>
</dbReference>
<evidence type="ECO:0000256" key="1">
    <source>
        <dbReference type="ARBA" id="ARBA00001966"/>
    </source>
</evidence>
<gene>
    <name evidence="9" type="ORF">BUFA31_19670</name>
</gene>
<evidence type="ECO:0000313" key="10">
    <source>
        <dbReference type="Proteomes" id="UP000620147"/>
    </source>
</evidence>
<dbReference type="InterPro" id="IPR007197">
    <property type="entry name" value="rSAM"/>
</dbReference>
<keyword evidence="4" id="KW-0479">Metal-binding</keyword>
<dbReference type="PANTHER" id="PTHR30352:SF4">
    <property type="entry name" value="PYRUVATE FORMATE-LYASE 2-ACTIVATING ENZYME"/>
    <property type="match status" value="1"/>
</dbReference>
<dbReference type="InterPro" id="IPR034457">
    <property type="entry name" value="Organic_radical-activating"/>
</dbReference>
<evidence type="ECO:0000259" key="7">
    <source>
        <dbReference type="PROSITE" id="PS51379"/>
    </source>
</evidence>
<evidence type="ECO:0000313" key="9">
    <source>
        <dbReference type="EMBL" id="GFO88803.1"/>
    </source>
</evidence>
<dbReference type="NCBIfam" id="TIGR02494">
    <property type="entry name" value="PFLE_PFLC"/>
    <property type="match status" value="1"/>
</dbReference>
<evidence type="ECO:0000256" key="6">
    <source>
        <dbReference type="ARBA" id="ARBA00023014"/>
    </source>
</evidence>
<evidence type="ECO:0000259" key="8">
    <source>
        <dbReference type="PROSITE" id="PS51918"/>
    </source>
</evidence>
<reference evidence="9 10" key="1">
    <citation type="submission" date="2020-06" db="EMBL/GenBank/DDBJ databases">
        <title>Characterization of fructooligosaccharide metabolism and fructooligosaccharide-degrading enzymes in human commensal butyrate producers.</title>
        <authorList>
            <person name="Tanno H."/>
            <person name="Fujii T."/>
            <person name="Hirano K."/>
            <person name="Maeno S."/>
            <person name="Tonozuka T."/>
            <person name="Sakamoto M."/>
            <person name="Ohkuma M."/>
            <person name="Tochio T."/>
            <person name="Endo A."/>
        </authorList>
    </citation>
    <scope>NUCLEOTIDE SEQUENCE [LARGE SCALE GENOMIC DNA]</scope>
    <source>
        <strain evidence="9 10">JCM 31056</strain>
    </source>
</reference>
<keyword evidence="3" id="KW-0949">S-adenosyl-L-methionine</keyword>
<feature type="domain" description="4Fe-4S ferredoxin-type" evidence="7">
    <location>
        <begin position="10"/>
        <end position="41"/>
    </location>
</feature>
<comment type="caution">
    <text evidence="9">The sequence shown here is derived from an EMBL/GenBank/DDBJ whole genome shotgun (WGS) entry which is preliminary data.</text>
</comment>
<comment type="cofactor">
    <cofactor evidence="1">
        <name>[4Fe-4S] cluster</name>
        <dbReference type="ChEBI" id="CHEBI:49883"/>
    </cofactor>
</comment>
<evidence type="ECO:0000256" key="2">
    <source>
        <dbReference type="ARBA" id="ARBA00022485"/>
    </source>
</evidence>
<keyword evidence="6" id="KW-0411">Iron-sulfur</keyword>
<dbReference type="InterPro" id="IPR017896">
    <property type="entry name" value="4Fe4S_Fe-S-bd"/>
</dbReference>
<evidence type="ECO:0000256" key="5">
    <source>
        <dbReference type="ARBA" id="ARBA00023004"/>
    </source>
</evidence>
<organism evidence="9 10">
    <name type="scientific">Butyricicoccus faecihominis</name>
    <dbReference type="NCBI Taxonomy" id="1712515"/>
    <lineage>
        <taxon>Bacteria</taxon>
        <taxon>Bacillati</taxon>
        <taxon>Bacillota</taxon>
        <taxon>Clostridia</taxon>
        <taxon>Eubacteriales</taxon>
        <taxon>Butyricicoccaceae</taxon>
        <taxon>Butyricicoccus</taxon>
    </lineage>
</organism>
<dbReference type="SUPFAM" id="SSF102114">
    <property type="entry name" value="Radical SAM enzymes"/>
    <property type="match status" value="1"/>
</dbReference>
<dbReference type="PROSITE" id="PS51379">
    <property type="entry name" value="4FE4S_FER_2"/>
    <property type="match status" value="1"/>
</dbReference>